<dbReference type="GeneID" id="69023001"/>
<evidence type="ECO:0000313" key="1">
    <source>
        <dbReference type="EMBL" id="EEQ83380.2"/>
    </source>
</evidence>
<keyword evidence="2" id="KW-1185">Reference proteome</keyword>
<protein>
    <submittedName>
        <fullName evidence="1">Uncharacterized protein</fullName>
    </submittedName>
</protein>
<sequence>MRYVEKMQESDDPIKYLPLPEEFEPSAEKAAAAIYGTVSEPSPTPRFDLPDDCLPVVEAKKLYQKFPIQYHTVSC</sequence>
<accession>A0ABP2EQ68</accession>
<reference evidence="2" key="1">
    <citation type="journal article" date="2015" name="PLoS Genet.">
        <title>The dynamic genome and transcriptome of the human fungal pathogen Blastomyces and close relative Emmonsia.</title>
        <authorList>
            <person name="Munoz J.F."/>
            <person name="Gauthier G.M."/>
            <person name="Desjardins C.A."/>
            <person name="Gallo J.E."/>
            <person name="Holder J."/>
            <person name="Sullivan T.D."/>
            <person name="Marty A.J."/>
            <person name="Carmen J.C."/>
            <person name="Chen Z."/>
            <person name="Ding L."/>
            <person name="Gujja S."/>
            <person name="Magrini V."/>
            <person name="Misas E."/>
            <person name="Mitreva M."/>
            <person name="Priest M."/>
            <person name="Saif S."/>
            <person name="Whiston E.A."/>
            <person name="Young S."/>
            <person name="Zeng Q."/>
            <person name="Goldman W.E."/>
            <person name="Mardis E.R."/>
            <person name="Taylor J.W."/>
            <person name="McEwen J.G."/>
            <person name="Clay O.K."/>
            <person name="Klein B.S."/>
            <person name="Cuomo C.A."/>
        </authorList>
    </citation>
    <scope>NUCLEOTIDE SEQUENCE [LARGE SCALE GENOMIC DNA]</scope>
    <source>
        <strain evidence="2">ER-3 / ATCC MYA-2586</strain>
    </source>
</reference>
<dbReference type="EMBL" id="EQ999973">
    <property type="protein sequence ID" value="EEQ83380.2"/>
    <property type="molecule type" value="Genomic_DNA"/>
</dbReference>
<dbReference type="RefSeq" id="XP_045271593.1">
    <property type="nucleotide sequence ID" value="XM_045415706.1"/>
</dbReference>
<dbReference type="Proteomes" id="UP000002039">
    <property type="component" value="Unassembled WGS sequence"/>
</dbReference>
<name>A0ABP2EQ68_AJEDR</name>
<evidence type="ECO:0000313" key="2">
    <source>
        <dbReference type="Proteomes" id="UP000002039"/>
    </source>
</evidence>
<organism evidence="1 2">
    <name type="scientific">Ajellomyces dermatitidis (strain ER-3 / ATCC MYA-2586)</name>
    <name type="common">Blastomyces dermatitidis</name>
    <dbReference type="NCBI Taxonomy" id="559297"/>
    <lineage>
        <taxon>Eukaryota</taxon>
        <taxon>Fungi</taxon>
        <taxon>Dikarya</taxon>
        <taxon>Ascomycota</taxon>
        <taxon>Pezizomycotina</taxon>
        <taxon>Eurotiomycetes</taxon>
        <taxon>Eurotiomycetidae</taxon>
        <taxon>Onygenales</taxon>
        <taxon>Ajellomycetaceae</taxon>
        <taxon>Blastomyces</taxon>
    </lineage>
</organism>
<gene>
    <name evidence="1" type="ORF">BDCG_00185</name>
</gene>
<proteinExistence type="predicted"/>